<dbReference type="Pfam" id="PF02265">
    <property type="entry name" value="S1-P1_nuclease"/>
    <property type="match status" value="1"/>
</dbReference>
<feature type="chain" id="PRO_5046081719" evidence="7">
    <location>
        <begin position="23"/>
        <end position="264"/>
    </location>
</feature>
<keyword evidence="6" id="KW-0325">Glycoprotein</keyword>
<name>A0ABV0BMQ8_9SPHI</name>
<feature type="signal peptide" evidence="7">
    <location>
        <begin position="1"/>
        <end position="22"/>
    </location>
</feature>
<organism evidence="8 9">
    <name type="scientific">Sphingobacterium kitahiroshimense</name>
    <dbReference type="NCBI Taxonomy" id="470446"/>
    <lineage>
        <taxon>Bacteria</taxon>
        <taxon>Pseudomonadati</taxon>
        <taxon>Bacteroidota</taxon>
        <taxon>Sphingobacteriia</taxon>
        <taxon>Sphingobacteriales</taxon>
        <taxon>Sphingobacteriaceae</taxon>
        <taxon>Sphingobacterium</taxon>
    </lineage>
</organism>
<keyword evidence="2" id="KW-0479">Metal-binding</keyword>
<dbReference type="SUPFAM" id="SSF48537">
    <property type="entry name" value="Phospholipase C/P1 nuclease"/>
    <property type="match status" value="1"/>
</dbReference>
<keyword evidence="7" id="KW-0732">Signal</keyword>
<dbReference type="InterPro" id="IPR003154">
    <property type="entry name" value="S1/P1nuclease"/>
</dbReference>
<keyword evidence="9" id="KW-1185">Reference proteome</keyword>
<proteinExistence type="predicted"/>
<sequence>MKNILKSLIVLAMTLQISSVFAWGSTGHRVVAEVAERHLTKKAKKNIQKIIGKQKLAYWANWGDFIKSDPHDEFKKLGNSHFINTNPHLPWADFQLAMENSNEENLYKTVLRLEKSFSEKDLTLEKKKQNLYMLIHLIGDAHQPMHVSRAEDQGGNKIEVSWFGKKSNIHRVWDSDLIDGEKYSYTEYATVLDILSKNEVKQVQGGTLASWLYESNQLSDKIYADVELNANLSYNYIYNNIYKAENCMLRGGLRLAKILNDVFG</sequence>
<dbReference type="PANTHER" id="PTHR33146:SF26">
    <property type="entry name" value="ENDONUCLEASE 4"/>
    <property type="match status" value="1"/>
</dbReference>
<dbReference type="Proteomes" id="UP001409291">
    <property type="component" value="Unassembled WGS sequence"/>
</dbReference>
<comment type="caution">
    <text evidence="8">The sequence shown here is derived from an EMBL/GenBank/DDBJ whole genome shotgun (WGS) entry which is preliminary data.</text>
</comment>
<protein>
    <submittedName>
        <fullName evidence="8">S1/P1 nuclease</fullName>
    </submittedName>
</protein>
<keyword evidence="5" id="KW-1015">Disulfide bond</keyword>
<dbReference type="RefSeq" id="WP_021188444.1">
    <property type="nucleotide sequence ID" value="NZ_JBDJLH010000005.1"/>
</dbReference>
<evidence type="ECO:0000256" key="6">
    <source>
        <dbReference type="ARBA" id="ARBA00023180"/>
    </source>
</evidence>
<keyword evidence="4" id="KW-0378">Hydrolase</keyword>
<dbReference type="InterPro" id="IPR008947">
    <property type="entry name" value="PLipase_C/P1_nuclease_dom_sf"/>
</dbReference>
<dbReference type="Gene3D" id="1.10.575.10">
    <property type="entry name" value="P1 Nuclease"/>
    <property type="match status" value="1"/>
</dbReference>
<evidence type="ECO:0000256" key="1">
    <source>
        <dbReference type="ARBA" id="ARBA00022722"/>
    </source>
</evidence>
<dbReference type="EMBL" id="JBDJNQ010000001">
    <property type="protein sequence ID" value="MEN5376110.1"/>
    <property type="molecule type" value="Genomic_DNA"/>
</dbReference>
<accession>A0ABV0BMQ8</accession>
<dbReference type="CDD" id="cd11010">
    <property type="entry name" value="S1-P1_nuclease"/>
    <property type="match status" value="1"/>
</dbReference>
<dbReference type="PANTHER" id="PTHR33146">
    <property type="entry name" value="ENDONUCLEASE 4"/>
    <property type="match status" value="1"/>
</dbReference>
<evidence type="ECO:0000313" key="8">
    <source>
        <dbReference type="EMBL" id="MEN5376110.1"/>
    </source>
</evidence>
<evidence type="ECO:0000256" key="7">
    <source>
        <dbReference type="SAM" id="SignalP"/>
    </source>
</evidence>
<evidence type="ECO:0000256" key="2">
    <source>
        <dbReference type="ARBA" id="ARBA00022723"/>
    </source>
</evidence>
<reference evidence="8 9" key="1">
    <citation type="submission" date="2024-04" db="EMBL/GenBank/DDBJ databases">
        <title>WGS of bacteria from Torrens River.</title>
        <authorList>
            <person name="Wyrsch E.R."/>
            <person name="Drigo B."/>
        </authorList>
    </citation>
    <scope>NUCLEOTIDE SEQUENCE [LARGE SCALE GENOMIC DNA]</scope>
    <source>
        <strain evidence="8 9">TWI391</strain>
    </source>
</reference>
<evidence type="ECO:0000256" key="4">
    <source>
        <dbReference type="ARBA" id="ARBA00022801"/>
    </source>
</evidence>
<evidence type="ECO:0000256" key="5">
    <source>
        <dbReference type="ARBA" id="ARBA00023157"/>
    </source>
</evidence>
<keyword evidence="1" id="KW-0540">Nuclease</keyword>
<keyword evidence="3" id="KW-0255">Endonuclease</keyword>
<evidence type="ECO:0000256" key="3">
    <source>
        <dbReference type="ARBA" id="ARBA00022759"/>
    </source>
</evidence>
<gene>
    <name evidence="8" type="ORF">ABE541_02440</name>
</gene>
<evidence type="ECO:0000313" key="9">
    <source>
        <dbReference type="Proteomes" id="UP001409291"/>
    </source>
</evidence>